<dbReference type="RefSeq" id="WP_285345336.1">
    <property type="nucleotide sequence ID" value="NZ_JASITI010000044.1"/>
</dbReference>
<dbReference type="Proteomes" id="UP001223390">
    <property type="component" value="Unassembled WGS sequence"/>
</dbReference>
<keyword evidence="1" id="KW-0472">Membrane</keyword>
<proteinExistence type="predicted"/>
<evidence type="ECO:0000313" key="3">
    <source>
        <dbReference type="Proteomes" id="UP001223390"/>
    </source>
</evidence>
<keyword evidence="1" id="KW-0812">Transmembrane</keyword>
<organism evidence="2 3">
    <name type="scientific">Streptomyces katrae</name>
    <dbReference type="NCBI Taxonomy" id="68223"/>
    <lineage>
        <taxon>Bacteria</taxon>
        <taxon>Bacillati</taxon>
        <taxon>Actinomycetota</taxon>
        <taxon>Actinomycetes</taxon>
        <taxon>Kitasatosporales</taxon>
        <taxon>Streptomycetaceae</taxon>
        <taxon>Streptomyces</taxon>
    </lineage>
</organism>
<dbReference type="EMBL" id="JASITI010000044">
    <property type="protein sequence ID" value="MDK9499462.1"/>
    <property type="molecule type" value="Genomic_DNA"/>
</dbReference>
<protein>
    <recommendedName>
        <fullName evidence="4">DUF3592 domain-containing protein</fullName>
    </recommendedName>
</protein>
<keyword evidence="1" id="KW-1133">Transmembrane helix</keyword>
<feature type="transmembrane region" description="Helical" evidence="1">
    <location>
        <begin position="242"/>
        <end position="264"/>
    </location>
</feature>
<evidence type="ECO:0000256" key="1">
    <source>
        <dbReference type="SAM" id="Phobius"/>
    </source>
</evidence>
<gene>
    <name evidence="2" type="ORF">QEZ40_004886</name>
</gene>
<reference evidence="2 3" key="1">
    <citation type="submission" date="2023-05" db="EMBL/GenBank/DDBJ databases">
        <title>Sequencing and Assembly of Streptomyces sp. NP73.</title>
        <authorList>
            <person name="Konwar A.N."/>
            <person name="Saikia K."/>
            <person name="Thakur D."/>
        </authorList>
    </citation>
    <scope>NUCLEOTIDE SEQUENCE [LARGE SCALE GENOMIC DNA]</scope>
    <source>
        <strain evidence="2 3">NP73</strain>
    </source>
</reference>
<keyword evidence="3" id="KW-1185">Reference proteome</keyword>
<comment type="caution">
    <text evidence="2">The sequence shown here is derived from an EMBL/GenBank/DDBJ whole genome shotgun (WGS) entry which is preliminary data.</text>
</comment>
<feature type="transmembrane region" description="Helical" evidence="1">
    <location>
        <begin position="150"/>
        <end position="171"/>
    </location>
</feature>
<evidence type="ECO:0008006" key="4">
    <source>
        <dbReference type="Google" id="ProtNLM"/>
    </source>
</evidence>
<sequence>MPITPIPVLRGGKRTDLRAAEGELVLRRAGREHRIPFEAVALVHAERRAVEVRLRAPEGRAPDVYRIEGVSAVAATAFARAVHSALPPIPEGAAAVDGAALVTARPAEREPRTHREELGRRVKWMAWTSLLAVAVMSVVVSFATHPVMMIFVWLTGGVGFPFAAAVVLLLPKAAERWRLPRHGITVTAEYAHSAAEPTLYLYGDLEGYTRTFYDASGRLRLEVSYDPQDPGRVVRADGKGRWLEAVLLSSASAIAALALAAFLATPFMSA</sequence>
<accession>A0ABT7H0P1</accession>
<feature type="transmembrane region" description="Helical" evidence="1">
    <location>
        <begin position="124"/>
        <end position="144"/>
    </location>
</feature>
<name>A0ABT7H0P1_9ACTN</name>
<evidence type="ECO:0000313" key="2">
    <source>
        <dbReference type="EMBL" id="MDK9499462.1"/>
    </source>
</evidence>